<keyword evidence="5 6" id="KW-0472">Membrane</keyword>
<comment type="similarity">
    <text evidence="2 6">Belongs to the anoctamin family.</text>
</comment>
<dbReference type="HOGENOM" id="CLU_006685_2_3_1"/>
<proteinExistence type="inferred from homology"/>
<evidence type="ECO:0000256" key="3">
    <source>
        <dbReference type="ARBA" id="ARBA00022692"/>
    </source>
</evidence>
<dbReference type="RefSeq" id="XP_002424571.1">
    <property type="nucleotide sequence ID" value="XM_002424526.1"/>
</dbReference>
<feature type="transmembrane region" description="Helical" evidence="6">
    <location>
        <begin position="351"/>
        <end position="371"/>
    </location>
</feature>
<dbReference type="PANTHER" id="PTHR12308:SF74">
    <property type="entry name" value="ANOCTAMIN"/>
    <property type="match status" value="1"/>
</dbReference>
<keyword evidence="3 6" id="KW-0812">Transmembrane</keyword>
<sequence length="678" mass="79329">MNNKSNLQDAPYFPPTYLVVRFSRNLNLKCLLWFINKIKSHKKNGGGELLVCRQPLSDSLTKGVTLHLSASTSRILEVAEELEFRKCDNSGLVREFVLSETKCFLKDGMSEEDLFTTAEKQTIVKHELENIRVKDGENHLPGYPFLKVYPGQSIFQLLASCGYVEKCFPLHEIEYLKKFSQTWYLTLLNNQPYEDIRFYFGENIALYFIFLGYYTCALVPPMILGLIEALIPHTTTVFFCIFNVLWVTLFLELWKRKCSELAFTWGTLGITVIEEPRPGYHGEMGIDDVTGRYQPRYPKWKTNLKMYCVSLPIVFLCLTGAFFFMLFSFYMENMIIENRKLAEDNSYLAKVFIQLPSIIYAGSVYVMNWYYKKLATYLTNWENHKTQAQFDRYRITKLVMFEFLNNFMSLFYIAFVIQDLEMLKFQLATMLIIQQGFNNLQEAIVPLVIRLYGKRISKFFKSKKFFCKNSSANKEQKLNDNFTEEVNTILQYVPVLDKNDSRIEQAITEARLEPYEGTYDDYLEIFIQFGYVVLFSSVYPMAAFWAVTNNFLEIRADAFKLCKVCQRTMPRRVKDIGAWQRAFEWIGAISIMTNCGLLCLSPQLKALAPQMSQLEWVLLFVLIEHVLFFIRQILNITIHEKPEWVRTGIAKIIYQSRQALKKERILKAKIHLTEKIKS</sequence>
<dbReference type="InParanoid" id="E0VEM7"/>
<protein>
    <recommendedName>
        <fullName evidence="6">Anoctamin</fullName>
    </recommendedName>
</protein>
<dbReference type="InterPro" id="IPR007632">
    <property type="entry name" value="Anoctamin"/>
</dbReference>
<feature type="transmembrane region" description="Helical" evidence="6">
    <location>
        <begin position="525"/>
        <end position="547"/>
    </location>
</feature>
<feature type="transmembrane region" description="Helical" evidence="6">
    <location>
        <begin position="306"/>
        <end position="331"/>
    </location>
</feature>
<feature type="transmembrane region" description="Helical" evidence="6">
    <location>
        <begin position="204"/>
        <end position="224"/>
    </location>
</feature>
<accession>E0VEM7</accession>
<feature type="domain" description="Anoctamin transmembrane" evidence="7">
    <location>
        <begin position="196"/>
        <end position="651"/>
    </location>
</feature>
<organism>
    <name type="scientific">Pediculus humanus subsp. corporis</name>
    <name type="common">Body louse</name>
    <dbReference type="NCBI Taxonomy" id="121224"/>
    <lineage>
        <taxon>Eukaryota</taxon>
        <taxon>Metazoa</taxon>
        <taxon>Ecdysozoa</taxon>
        <taxon>Arthropoda</taxon>
        <taxon>Hexapoda</taxon>
        <taxon>Insecta</taxon>
        <taxon>Pterygota</taxon>
        <taxon>Neoptera</taxon>
        <taxon>Paraneoptera</taxon>
        <taxon>Psocodea</taxon>
        <taxon>Troctomorpha</taxon>
        <taxon>Phthiraptera</taxon>
        <taxon>Anoplura</taxon>
        <taxon>Pediculidae</taxon>
        <taxon>Pediculus</taxon>
    </lineage>
</organism>
<dbReference type="FunCoup" id="E0VEM7">
    <property type="interactions" value="714"/>
</dbReference>
<dbReference type="PANTHER" id="PTHR12308">
    <property type="entry name" value="ANOCTAMIN"/>
    <property type="match status" value="1"/>
</dbReference>
<dbReference type="GO" id="GO:0005886">
    <property type="term" value="C:plasma membrane"/>
    <property type="evidence" value="ECO:0007669"/>
    <property type="project" value="TreeGrafter"/>
</dbReference>
<gene>
    <name evidence="9" type="primary">8234248</name>
    <name evidence="8" type="ORF">Phum_PHUM136530</name>
</gene>
<evidence type="ECO:0000313" key="10">
    <source>
        <dbReference type="Proteomes" id="UP000009046"/>
    </source>
</evidence>
<reference evidence="9" key="3">
    <citation type="submission" date="2021-02" db="UniProtKB">
        <authorList>
            <consortium name="EnsemblMetazoa"/>
        </authorList>
    </citation>
    <scope>IDENTIFICATION</scope>
    <source>
        <strain evidence="9">USDA</strain>
    </source>
</reference>
<dbReference type="EMBL" id="AAZO01001578">
    <property type="status" value="NOT_ANNOTATED_CDS"/>
    <property type="molecule type" value="Genomic_DNA"/>
</dbReference>
<evidence type="ECO:0000256" key="6">
    <source>
        <dbReference type="RuleBase" id="RU280814"/>
    </source>
</evidence>
<dbReference type="EMBL" id="DS235093">
    <property type="protein sequence ID" value="EEB11833.1"/>
    <property type="molecule type" value="Genomic_DNA"/>
</dbReference>
<keyword evidence="4 6" id="KW-1133">Transmembrane helix</keyword>
<evidence type="ECO:0000313" key="9">
    <source>
        <dbReference type="EnsemblMetazoa" id="PHUM136530-PA"/>
    </source>
</evidence>
<dbReference type="OMA" id="YENHRTA"/>
<evidence type="ECO:0000256" key="4">
    <source>
        <dbReference type="ARBA" id="ARBA00022989"/>
    </source>
</evidence>
<feature type="transmembrane region" description="Helical" evidence="6">
    <location>
        <begin position="582"/>
        <end position="604"/>
    </location>
</feature>
<reference evidence="8" key="1">
    <citation type="submission" date="2007-04" db="EMBL/GenBank/DDBJ databases">
        <title>Annotation of Pediculus humanus corporis strain USDA.</title>
        <authorList>
            <person name="Kirkness E."/>
            <person name="Hannick L."/>
            <person name="Hass B."/>
            <person name="Bruggner R."/>
            <person name="Lawson D."/>
            <person name="Bidwell S."/>
            <person name="Joardar V."/>
            <person name="Caler E."/>
            <person name="Walenz B."/>
            <person name="Inman J."/>
            <person name="Schobel S."/>
            <person name="Galinsky K."/>
            <person name="Amedeo P."/>
            <person name="Strausberg R."/>
        </authorList>
    </citation>
    <scope>NUCLEOTIDE SEQUENCE</scope>
    <source>
        <strain evidence="8">USDA</strain>
    </source>
</reference>
<feature type="transmembrane region" description="Helical" evidence="6">
    <location>
        <begin position="398"/>
        <end position="417"/>
    </location>
</feature>
<evidence type="ECO:0000256" key="5">
    <source>
        <dbReference type="ARBA" id="ARBA00023136"/>
    </source>
</evidence>
<evidence type="ECO:0000256" key="1">
    <source>
        <dbReference type="ARBA" id="ARBA00004141"/>
    </source>
</evidence>
<dbReference type="CTD" id="8234248"/>
<dbReference type="GeneID" id="8234248"/>
<dbReference type="eggNOG" id="KOG2513">
    <property type="taxonomic scope" value="Eukaryota"/>
</dbReference>
<feature type="transmembrane region" description="Helical" evidence="6">
    <location>
        <begin position="230"/>
        <end position="251"/>
    </location>
</feature>
<dbReference type="Pfam" id="PF04547">
    <property type="entry name" value="Anoctamin"/>
    <property type="match status" value="1"/>
</dbReference>
<dbReference type="AlphaFoldDB" id="E0VEM7"/>
<keyword evidence="10" id="KW-1185">Reference proteome</keyword>
<name>E0VEM7_PEDHC</name>
<dbReference type="VEuPathDB" id="VectorBase:PHUM136530"/>
<dbReference type="Proteomes" id="UP000009046">
    <property type="component" value="Unassembled WGS sequence"/>
</dbReference>
<dbReference type="InterPro" id="IPR049452">
    <property type="entry name" value="Anoctamin_TM"/>
</dbReference>
<dbReference type="KEGG" id="phu:Phum_PHUM136530"/>
<dbReference type="EnsemblMetazoa" id="PHUM136530-RA">
    <property type="protein sequence ID" value="PHUM136530-PA"/>
    <property type="gene ID" value="PHUM136530"/>
</dbReference>
<dbReference type="GO" id="GO:0005254">
    <property type="term" value="F:chloride channel activity"/>
    <property type="evidence" value="ECO:0007669"/>
    <property type="project" value="TreeGrafter"/>
</dbReference>
<evidence type="ECO:0000313" key="8">
    <source>
        <dbReference type="EMBL" id="EEB11833.1"/>
    </source>
</evidence>
<evidence type="ECO:0000259" key="7">
    <source>
        <dbReference type="Pfam" id="PF04547"/>
    </source>
</evidence>
<reference evidence="8" key="2">
    <citation type="submission" date="2007-04" db="EMBL/GenBank/DDBJ databases">
        <title>The genome of the human body louse.</title>
        <authorList>
            <consortium name="The Human Body Louse Genome Consortium"/>
            <person name="Kirkness E."/>
            <person name="Walenz B."/>
            <person name="Hass B."/>
            <person name="Bruggner R."/>
            <person name="Strausberg R."/>
        </authorList>
    </citation>
    <scope>NUCLEOTIDE SEQUENCE</scope>
    <source>
        <strain evidence="8">USDA</strain>
    </source>
</reference>
<feature type="transmembrane region" description="Helical" evidence="6">
    <location>
        <begin position="616"/>
        <end position="634"/>
    </location>
</feature>
<comment type="subcellular location">
    <subcellularLocation>
        <location evidence="1 6">Membrane</location>
        <topology evidence="1 6">Multi-pass membrane protein</topology>
    </subcellularLocation>
</comment>
<dbReference type="OrthoDB" id="296386at2759"/>
<evidence type="ECO:0000256" key="2">
    <source>
        <dbReference type="ARBA" id="ARBA00009671"/>
    </source>
</evidence>